<dbReference type="AlphaFoldDB" id="A0A0C3EYP2"/>
<name>A0A0C3EYP2_PILCF</name>
<accession>A0A0C3EYP2</accession>
<organism evidence="2 3">
    <name type="scientific">Piloderma croceum (strain F 1598)</name>
    <dbReference type="NCBI Taxonomy" id="765440"/>
    <lineage>
        <taxon>Eukaryota</taxon>
        <taxon>Fungi</taxon>
        <taxon>Dikarya</taxon>
        <taxon>Basidiomycota</taxon>
        <taxon>Agaricomycotina</taxon>
        <taxon>Agaricomycetes</taxon>
        <taxon>Agaricomycetidae</taxon>
        <taxon>Atheliales</taxon>
        <taxon>Atheliaceae</taxon>
        <taxon>Piloderma</taxon>
    </lineage>
</organism>
<feature type="region of interest" description="Disordered" evidence="1">
    <location>
        <begin position="199"/>
        <end position="273"/>
    </location>
</feature>
<proteinExistence type="predicted"/>
<dbReference type="Proteomes" id="UP000054166">
    <property type="component" value="Unassembled WGS sequence"/>
</dbReference>
<gene>
    <name evidence="2" type="ORF">PILCRDRAFT_15548</name>
</gene>
<keyword evidence="3" id="KW-1185">Reference proteome</keyword>
<protein>
    <submittedName>
        <fullName evidence="2">Uncharacterized protein</fullName>
    </submittedName>
</protein>
<feature type="compositionally biased region" description="Polar residues" evidence="1">
    <location>
        <begin position="77"/>
        <end position="88"/>
    </location>
</feature>
<evidence type="ECO:0000256" key="1">
    <source>
        <dbReference type="SAM" id="MobiDB-lite"/>
    </source>
</evidence>
<dbReference type="InParanoid" id="A0A0C3EYP2"/>
<dbReference type="EMBL" id="KN833094">
    <property type="protein sequence ID" value="KIM73064.1"/>
    <property type="molecule type" value="Genomic_DNA"/>
</dbReference>
<sequence>MLYGYDAYDEWLAWARSAQPLSVSATPIIHPGSAAAQLGATPEEMQEILADQEEWRREEEEQEERARGHTMAEETHQQQQGRDNTDAQTPPPSLEYTHDTAHNTAYNDDVPFEHHNVDDGAVHAEPDRDAIEPLERKLVFPEDTGVDWAEDLEEEMGSSIQGEYIHNNYPPAPSPASWYPPHPPTSKYMRPRTRYTPNHAWYNPPRAPHTSRRPPFRPYARPQRARRVPCENRTGHVTATYRDRDLPRPHSHNTARCAHWATSIRAPRTTKQQ</sequence>
<reference evidence="2 3" key="1">
    <citation type="submission" date="2014-04" db="EMBL/GenBank/DDBJ databases">
        <authorList>
            <consortium name="DOE Joint Genome Institute"/>
            <person name="Kuo A."/>
            <person name="Tarkka M."/>
            <person name="Buscot F."/>
            <person name="Kohler A."/>
            <person name="Nagy L.G."/>
            <person name="Floudas D."/>
            <person name="Copeland A."/>
            <person name="Barry K.W."/>
            <person name="Cichocki N."/>
            <person name="Veneault-Fourrey C."/>
            <person name="LaButti K."/>
            <person name="Lindquist E.A."/>
            <person name="Lipzen A."/>
            <person name="Lundell T."/>
            <person name="Morin E."/>
            <person name="Murat C."/>
            <person name="Sun H."/>
            <person name="Tunlid A."/>
            <person name="Henrissat B."/>
            <person name="Grigoriev I.V."/>
            <person name="Hibbett D.S."/>
            <person name="Martin F."/>
            <person name="Nordberg H.P."/>
            <person name="Cantor M.N."/>
            <person name="Hua S.X."/>
        </authorList>
    </citation>
    <scope>NUCLEOTIDE SEQUENCE [LARGE SCALE GENOMIC DNA]</scope>
    <source>
        <strain evidence="2 3">F 1598</strain>
    </source>
</reference>
<feature type="compositionally biased region" description="Basic and acidic residues" evidence="1">
    <location>
        <begin position="53"/>
        <end position="76"/>
    </location>
</feature>
<reference evidence="3" key="2">
    <citation type="submission" date="2015-01" db="EMBL/GenBank/DDBJ databases">
        <title>Evolutionary Origins and Diversification of the Mycorrhizal Mutualists.</title>
        <authorList>
            <consortium name="DOE Joint Genome Institute"/>
            <consortium name="Mycorrhizal Genomics Consortium"/>
            <person name="Kohler A."/>
            <person name="Kuo A."/>
            <person name="Nagy L.G."/>
            <person name="Floudas D."/>
            <person name="Copeland A."/>
            <person name="Barry K.W."/>
            <person name="Cichocki N."/>
            <person name="Veneault-Fourrey C."/>
            <person name="LaButti K."/>
            <person name="Lindquist E.A."/>
            <person name="Lipzen A."/>
            <person name="Lundell T."/>
            <person name="Morin E."/>
            <person name="Murat C."/>
            <person name="Riley R."/>
            <person name="Ohm R."/>
            <person name="Sun H."/>
            <person name="Tunlid A."/>
            <person name="Henrissat B."/>
            <person name="Grigoriev I.V."/>
            <person name="Hibbett D.S."/>
            <person name="Martin F."/>
        </authorList>
    </citation>
    <scope>NUCLEOTIDE SEQUENCE [LARGE SCALE GENOMIC DNA]</scope>
    <source>
        <strain evidence="3">F 1598</strain>
    </source>
</reference>
<evidence type="ECO:0000313" key="2">
    <source>
        <dbReference type="EMBL" id="KIM73064.1"/>
    </source>
</evidence>
<evidence type="ECO:0000313" key="3">
    <source>
        <dbReference type="Proteomes" id="UP000054166"/>
    </source>
</evidence>
<feature type="region of interest" description="Disordered" evidence="1">
    <location>
        <begin position="37"/>
        <end position="99"/>
    </location>
</feature>
<dbReference type="HOGENOM" id="CLU_089026_0_0_1"/>